<feature type="domain" description="Cadherin" evidence="18">
    <location>
        <begin position="2016"/>
        <end position="2136"/>
    </location>
</feature>
<dbReference type="CDD" id="cd00110">
    <property type="entry name" value="LamG"/>
    <property type="match status" value="1"/>
</dbReference>
<dbReference type="FunFam" id="2.60.40.60:FF:000457">
    <property type="entry name" value="Cadherin-related hmr-1"/>
    <property type="match status" value="1"/>
</dbReference>
<feature type="domain" description="Cadherin" evidence="18">
    <location>
        <begin position="1696"/>
        <end position="1760"/>
    </location>
</feature>
<dbReference type="SMART" id="SM00181">
    <property type="entry name" value="EGF"/>
    <property type="match status" value="2"/>
</dbReference>
<feature type="domain" description="Cadherin" evidence="18">
    <location>
        <begin position="441"/>
        <end position="546"/>
    </location>
</feature>
<dbReference type="PROSITE" id="PS50268">
    <property type="entry name" value="CADHERIN_2"/>
    <property type="match status" value="15"/>
</dbReference>
<evidence type="ECO:0000256" key="3">
    <source>
        <dbReference type="ARBA" id="ARBA00022729"/>
    </source>
</evidence>
<dbReference type="InParanoid" id="E3M8Q0"/>
<evidence type="ECO:0000313" key="19">
    <source>
        <dbReference type="EMBL" id="EFO95762.1"/>
    </source>
</evidence>
<dbReference type="InterPro" id="IPR001791">
    <property type="entry name" value="Laminin_G"/>
</dbReference>
<dbReference type="GO" id="GO:0016342">
    <property type="term" value="C:catenin complex"/>
    <property type="evidence" value="ECO:0007669"/>
    <property type="project" value="EnsemblMetazoa"/>
</dbReference>
<evidence type="ECO:0000256" key="4">
    <source>
        <dbReference type="ARBA" id="ARBA00022737"/>
    </source>
</evidence>
<dbReference type="SUPFAM" id="SSF49899">
    <property type="entry name" value="Concanavalin A-like lectins/glucanases"/>
    <property type="match status" value="2"/>
</dbReference>
<evidence type="ECO:0000256" key="12">
    <source>
        <dbReference type="PROSITE-ProRule" id="PRU00076"/>
    </source>
</evidence>
<evidence type="ECO:0000256" key="9">
    <source>
        <dbReference type="ARBA" id="ARBA00023157"/>
    </source>
</evidence>
<dbReference type="InterPro" id="IPR002126">
    <property type="entry name" value="Cadherin-like_dom"/>
</dbReference>
<dbReference type="GO" id="GO:0042074">
    <property type="term" value="P:cell migration involved in gastrulation"/>
    <property type="evidence" value="ECO:0007669"/>
    <property type="project" value="EnsemblMetazoa"/>
</dbReference>
<evidence type="ECO:0000256" key="13">
    <source>
        <dbReference type="SAM" id="MobiDB-lite"/>
    </source>
</evidence>
<gene>
    <name evidence="19" type="primary">Cre-hmr-1</name>
    <name evidence="19" type="ORF">CRE_13914</name>
</gene>
<dbReference type="PROSITE" id="PS00022">
    <property type="entry name" value="EGF_1"/>
    <property type="match status" value="1"/>
</dbReference>
<dbReference type="SMART" id="SM00112">
    <property type="entry name" value="CA"/>
    <property type="match status" value="13"/>
</dbReference>
<dbReference type="GO" id="GO:0005912">
    <property type="term" value="C:adherens junction"/>
    <property type="evidence" value="ECO:0007669"/>
    <property type="project" value="EnsemblMetazoa"/>
</dbReference>
<dbReference type="PROSITE" id="PS50025">
    <property type="entry name" value="LAM_G_DOMAIN"/>
    <property type="match status" value="1"/>
</dbReference>
<dbReference type="Proteomes" id="UP000008281">
    <property type="component" value="Unassembled WGS sequence"/>
</dbReference>
<evidence type="ECO:0000256" key="15">
    <source>
        <dbReference type="SAM" id="SignalP"/>
    </source>
</evidence>
<name>E3M8Q0_CAERE</name>
<evidence type="ECO:0000259" key="16">
    <source>
        <dbReference type="PROSITE" id="PS50025"/>
    </source>
</evidence>
<dbReference type="FunFam" id="2.60.40.60:FF:000559">
    <property type="entry name" value="Cadherin-related hmr-1"/>
    <property type="match status" value="1"/>
</dbReference>
<protein>
    <submittedName>
        <fullName evidence="19">CRE-HMR-1 protein</fullName>
    </submittedName>
</protein>
<evidence type="ECO:0000256" key="11">
    <source>
        <dbReference type="PROSITE-ProRule" id="PRU00043"/>
    </source>
</evidence>
<dbReference type="FunCoup" id="E3M8Q0">
    <property type="interactions" value="69"/>
</dbReference>
<feature type="disulfide bond" evidence="12">
    <location>
        <begin position="2660"/>
        <end position="2669"/>
    </location>
</feature>
<dbReference type="Pfam" id="PF00028">
    <property type="entry name" value="Cadherin"/>
    <property type="match status" value="8"/>
</dbReference>
<dbReference type="Pfam" id="PF24613">
    <property type="entry name" value="EGF_Hmr-1"/>
    <property type="match status" value="1"/>
</dbReference>
<dbReference type="GO" id="GO:0000132">
    <property type="term" value="P:establishment of mitotic spindle orientation"/>
    <property type="evidence" value="ECO:0007669"/>
    <property type="project" value="EnsemblMetazoa"/>
</dbReference>
<feature type="domain" description="EGF-like" evidence="17">
    <location>
        <begin position="2635"/>
        <end position="2670"/>
    </location>
</feature>
<dbReference type="Gene3D" id="2.60.120.200">
    <property type="match status" value="2"/>
</dbReference>
<keyword evidence="7 14" id="KW-1133">Transmembrane helix</keyword>
<dbReference type="PROSITE" id="PS01186">
    <property type="entry name" value="EGF_2"/>
    <property type="match status" value="1"/>
</dbReference>
<dbReference type="InterPro" id="IPR054522">
    <property type="entry name" value="Hmr1_C"/>
</dbReference>
<feature type="domain" description="Laminin G" evidence="16">
    <location>
        <begin position="2427"/>
        <end position="2621"/>
    </location>
</feature>
<evidence type="ECO:0000256" key="8">
    <source>
        <dbReference type="ARBA" id="ARBA00023136"/>
    </source>
</evidence>
<feature type="signal peptide" evidence="15">
    <location>
        <begin position="1"/>
        <end position="25"/>
    </location>
</feature>
<dbReference type="GO" id="GO:0003384">
    <property type="term" value="P:apical constriction involved in gastrulation"/>
    <property type="evidence" value="ECO:0007669"/>
    <property type="project" value="EnsemblMetazoa"/>
</dbReference>
<dbReference type="GO" id="GO:0009792">
    <property type="term" value="P:embryo development ending in birth or egg hatching"/>
    <property type="evidence" value="ECO:0007669"/>
    <property type="project" value="EnsemblMetazoa"/>
</dbReference>
<dbReference type="HOGENOM" id="CLU_000347_1_0_1"/>
<dbReference type="STRING" id="31234.E3M8Q0"/>
<feature type="transmembrane region" description="Helical" evidence="14">
    <location>
        <begin position="2925"/>
        <end position="2946"/>
    </location>
</feature>
<evidence type="ECO:0000256" key="7">
    <source>
        <dbReference type="ARBA" id="ARBA00022989"/>
    </source>
</evidence>
<evidence type="ECO:0000256" key="1">
    <source>
        <dbReference type="ARBA" id="ARBA00004167"/>
    </source>
</evidence>
<dbReference type="FunFam" id="2.60.40.60:FF:000339">
    <property type="entry name" value="Cadherin-related hmr-1"/>
    <property type="match status" value="1"/>
</dbReference>
<evidence type="ECO:0000256" key="5">
    <source>
        <dbReference type="ARBA" id="ARBA00022837"/>
    </source>
</evidence>
<dbReference type="PROSITE" id="PS00232">
    <property type="entry name" value="CADHERIN_1"/>
    <property type="match status" value="5"/>
</dbReference>
<feature type="domain" description="Cadherin" evidence="18">
    <location>
        <begin position="1580"/>
        <end position="1695"/>
    </location>
</feature>
<feature type="domain" description="Cadherin" evidence="18">
    <location>
        <begin position="547"/>
        <end position="657"/>
    </location>
</feature>
<keyword evidence="3 15" id="KW-0732">Signal</keyword>
<dbReference type="InterPro" id="IPR000742">
    <property type="entry name" value="EGF"/>
</dbReference>
<dbReference type="PROSITE" id="PS00018">
    <property type="entry name" value="EF_HAND_1"/>
    <property type="match status" value="1"/>
</dbReference>
<keyword evidence="9 12" id="KW-1015">Disulfide bond</keyword>
<dbReference type="PANTHER" id="PTHR24026:SF136">
    <property type="entry name" value="PROTOCADHERIN-23"/>
    <property type="match status" value="1"/>
</dbReference>
<feature type="domain" description="Cadherin" evidence="18">
    <location>
        <begin position="764"/>
        <end position="880"/>
    </location>
</feature>
<feature type="domain" description="Cadherin" evidence="18">
    <location>
        <begin position="1354"/>
        <end position="1454"/>
    </location>
</feature>
<dbReference type="GO" id="GO:0150002">
    <property type="term" value="C:distal dendrite"/>
    <property type="evidence" value="ECO:0007669"/>
    <property type="project" value="EnsemblMetazoa"/>
</dbReference>
<dbReference type="PRINTS" id="PR00205">
    <property type="entry name" value="CADHERIN"/>
</dbReference>
<dbReference type="Gene3D" id="2.10.25.10">
    <property type="entry name" value="Laminin"/>
    <property type="match status" value="2"/>
</dbReference>
<dbReference type="FunFam" id="2.60.40.60:FF:000552">
    <property type="entry name" value="Cadherin-related hmr-1"/>
    <property type="match status" value="1"/>
</dbReference>
<dbReference type="GO" id="GO:0070097">
    <property type="term" value="F:delta-catenin binding"/>
    <property type="evidence" value="ECO:0007669"/>
    <property type="project" value="EnsemblMetazoa"/>
</dbReference>
<accession>E3M8Q0</accession>
<dbReference type="OMA" id="PYHTSQK"/>
<dbReference type="eggNOG" id="KOG3594">
    <property type="taxonomic scope" value="Eukaryota"/>
</dbReference>
<comment type="subcellular location">
    <subcellularLocation>
        <location evidence="1">Membrane</location>
        <topology evidence="1">Single-pass membrane protein</topology>
    </subcellularLocation>
</comment>
<keyword evidence="20" id="KW-1185">Reference proteome</keyword>
<dbReference type="FunFam" id="2.60.40.60:FF:000371">
    <property type="entry name" value="Cadherin-related hmr-1"/>
    <property type="match status" value="1"/>
</dbReference>
<feature type="domain" description="EGF-like" evidence="17">
    <location>
        <begin position="2389"/>
        <end position="2426"/>
    </location>
</feature>
<keyword evidence="4" id="KW-0677">Repeat</keyword>
<dbReference type="GO" id="GO:0008013">
    <property type="term" value="F:beta-catenin binding"/>
    <property type="evidence" value="ECO:0007669"/>
    <property type="project" value="EnsemblMetazoa"/>
</dbReference>
<keyword evidence="12" id="KW-0245">EGF-like domain</keyword>
<dbReference type="SMART" id="SM00282">
    <property type="entry name" value="LamG"/>
    <property type="match status" value="1"/>
</dbReference>
<feature type="domain" description="Cadherin" evidence="18">
    <location>
        <begin position="1464"/>
        <end position="1580"/>
    </location>
</feature>
<dbReference type="Pfam" id="PF02210">
    <property type="entry name" value="Laminin_G_2"/>
    <property type="match status" value="1"/>
</dbReference>
<proteinExistence type="predicted"/>
<feature type="region of interest" description="Disordered" evidence="13">
    <location>
        <begin position="3004"/>
        <end position="3041"/>
    </location>
</feature>
<feature type="domain" description="Cadherin" evidence="18">
    <location>
        <begin position="1230"/>
        <end position="1353"/>
    </location>
</feature>
<dbReference type="CDD" id="cd11304">
    <property type="entry name" value="Cadherin_repeat"/>
    <property type="match status" value="13"/>
</dbReference>
<evidence type="ECO:0000256" key="10">
    <source>
        <dbReference type="ARBA" id="ARBA00023180"/>
    </source>
</evidence>
<dbReference type="InterPro" id="IPR018247">
    <property type="entry name" value="EF_Hand_1_Ca_BS"/>
</dbReference>
<evidence type="ECO:0000256" key="14">
    <source>
        <dbReference type="SAM" id="Phobius"/>
    </source>
</evidence>
<dbReference type="InterPro" id="IPR000152">
    <property type="entry name" value="EGF-type_Asp/Asn_hydroxyl_site"/>
</dbReference>
<keyword evidence="2 14" id="KW-0812">Transmembrane</keyword>
<dbReference type="PROSITE" id="PS50026">
    <property type="entry name" value="EGF_3"/>
    <property type="match status" value="2"/>
</dbReference>
<feature type="compositionally biased region" description="Basic and acidic residues" evidence="13">
    <location>
        <begin position="3019"/>
        <end position="3033"/>
    </location>
</feature>
<dbReference type="FunFam" id="2.60.40.60:FF:000033">
    <property type="entry name" value="FAT atypical cadherin 1"/>
    <property type="match status" value="1"/>
</dbReference>
<keyword evidence="8 14" id="KW-0472">Membrane</keyword>
<dbReference type="CDD" id="cd00054">
    <property type="entry name" value="EGF_CA"/>
    <property type="match status" value="1"/>
</dbReference>
<evidence type="ECO:0000256" key="2">
    <source>
        <dbReference type="ARBA" id="ARBA00022692"/>
    </source>
</evidence>
<feature type="domain" description="Cadherin" evidence="18">
    <location>
        <begin position="359"/>
        <end position="438"/>
    </location>
</feature>
<dbReference type="Pfam" id="PF22417">
    <property type="entry name" value="Hmr1_E-cad-like"/>
    <property type="match status" value="1"/>
</dbReference>
<comment type="caution">
    <text evidence="12">Lacks conserved residue(s) required for the propagation of feature annotation.</text>
</comment>
<dbReference type="GO" id="GO:0005509">
    <property type="term" value="F:calcium ion binding"/>
    <property type="evidence" value="ECO:0007669"/>
    <property type="project" value="UniProtKB-UniRule"/>
</dbReference>
<dbReference type="OrthoDB" id="6079678at2759"/>
<dbReference type="SUPFAM" id="SSF49313">
    <property type="entry name" value="Cadherin-like"/>
    <property type="match status" value="13"/>
</dbReference>
<dbReference type="InterPro" id="IPR013320">
    <property type="entry name" value="ConA-like_dom_sf"/>
</dbReference>
<feature type="domain" description="Cadherin" evidence="18">
    <location>
        <begin position="1922"/>
        <end position="2017"/>
    </location>
</feature>
<dbReference type="InterPro" id="IPR056370">
    <property type="entry name" value="Shg-like_Ig-like"/>
</dbReference>
<dbReference type="FunFam" id="2.60.40.60:FF:000511">
    <property type="entry name" value="Cadherin-related hmr-1"/>
    <property type="match status" value="1"/>
</dbReference>
<dbReference type="FunFam" id="2.60.120.200:FF:000296">
    <property type="entry name" value="Cadherin-related hmr-1"/>
    <property type="match status" value="1"/>
</dbReference>
<dbReference type="PROSITE" id="PS00010">
    <property type="entry name" value="ASX_HYDROXYL"/>
    <property type="match status" value="1"/>
</dbReference>
<feature type="chain" id="PRO_5003175405" evidence="15">
    <location>
        <begin position="26"/>
        <end position="3066"/>
    </location>
</feature>
<dbReference type="InterPro" id="IPR015919">
    <property type="entry name" value="Cadherin-like_sf"/>
</dbReference>
<organism evidence="20">
    <name type="scientific">Caenorhabditis remanei</name>
    <name type="common">Caenorhabditis vulgaris</name>
    <dbReference type="NCBI Taxonomy" id="31234"/>
    <lineage>
        <taxon>Eukaryota</taxon>
        <taxon>Metazoa</taxon>
        <taxon>Ecdysozoa</taxon>
        <taxon>Nematoda</taxon>
        <taxon>Chromadorea</taxon>
        <taxon>Rhabditida</taxon>
        <taxon>Rhabditina</taxon>
        <taxon>Rhabditomorpha</taxon>
        <taxon>Rhabditoidea</taxon>
        <taxon>Rhabditidae</taxon>
        <taxon>Peloderinae</taxon>
        <taxon>Caenorhabditis</taxon>
    </lineage>
</organism>
<dbReference type="PANTHER" id="PTHR24026">
    <property type="entry name" value="FAT ATYPICAL CADHERIN-RELATED"/>
    <property type="match status" value="1"/>
</dbReference>
<dbReference type="GO" id="GO:0030866">
    <property type="term" value="P:cortical actin cytoskeleton organization"/>
    <property type="evidence" value="ECO:0007669"/>
    <property type="project" value="EnsemblMetazoa"/>
</dbReference>
<dbReference type="InterPro" id="IPR020894">
    <property type="entry name" value="Cadherin_CS"/>
</dbReference>
<evidence type="ECO:0000259" key="17">
    <source>
        <dbReference type="PROSITE" id="PS50026"/>
    </source>
</evidence>
<feature type="domain" description="Cadherin" evidence="18">
    <location>
        <begin position="995"/>
        <end position="1108"/>
    </location>
</feature>
<dbReference type="InterPro" id="IPR056448">
    <property type="entry name" value="EGF_Hmr-1"/>
</dbReference>
<feature type="domain" description="Cadherin" evidence="18">
    <location>
        <begin position="658"/>
        <end position="762"/>
    </location>
</feature>
<evidence type="ECO:0000259" key="18">
    <source>
        <dbReference type="PROSITE" id="PS50268"/>
    </source>
</evidence>
<dbReference type="FunFam" id="2.60.40.60:FF:000374">
    <property type="entry name" value="Cadherin-related hmr-1"/>
    <property type="match status" value="1"/>
</dbReference>
<keyword evidence="5 11" id="KW-0106">Calcium</keyword>
<feature type="domain" description="Cadherin" evidence="18">
    <location>
        <begin position="1118"/>
        <end position="1229"/>
    </location>
</feature>
<feature type="domain" description="Cadherin" evidence="18">
    <location>
        <begin position="884"/>
        <end position="994"/>
    </location>
</feature>
<reference evidence="19" key="1">
    <citation type="submission" date="2007-07" db="EMBL/GenBank/DDBJ databases">
        <title>PCAP assembly of the Caenorhabditis remanei genome.</title>
        <authorList>
            <consortium name="The Caenorhabditis remanei Sequencing Consortium"/>
            <person name="Wilson R.K."/>
        </authorList>
    </citation>
    <scope>NUCLEOTIDE SEQUENCE [LARGE SCALE GENOMIC DNA]</scope>
    <source>
        <strain evidence="19">PB4641</strain>
    </source>
</reference>
<keyword evidence="6" id="KW-0130">Cell adhesion</keyword>
<keyword evidence="10" id="KW-0325">Glycoprotein</keyword>
<evidence type="ECO:0000256" key="6">
    <source>
        <dbReference type="ARBA" id="ARBA00022889"/>
    </source>
</evidence>
<dbReference type="Pfam" id="PF24811">
    <property type="entry name" value="Ig_Shg"/>
    <property type="match status" value="1"/>
</dbReference>
<sequence>MKSRIKDNNVIWSLLLFLLSNGVVTKTLLKLPTRAPTGWLISDLRFQNLIGDRENATLQPSIYSTCFQVDDGHRITTNTSISQLRGELFELFLNIQEDNFHRLVTLHLYVEPPPNNLTYHFPAKFLATVYQSTIYTDQPPGTSLVFSVPISMENLGKNWKNSKNPVISPISRVPDVFSIVPRGKKSIDILLTRNLESEDVRRHVFYLGAFTEDSGDVASQTKVIIDVADSGDVNFLLESKKSRVTFGEKIPANSTVFDVKKRNVSEPLHFQLSQPSRFFQIDQFSGRVSTTVLPVGYGIYHIHVVARNSRKQHSDAWLEIVVRRKSKNTSTSDEIQKTSRSRRHLDDLIFRIKENSTRDEIENKKMRIPLFPGETIGEITVAKEWLKIDDDGKINILKPLNFEKMSSIIATVPINGLQSSRTQTIRIHVEDVDEPPSFVNSPLPMLAVVPLNPTIGRIVYQFVARDENGDGDSNVLYKEIDVIPAGSFSVDSKSGVVRTGWSKYERGETYRISVQAIDMTLTDNSTSQLSEVAILEILADERPPQFAKQEYEVTVSEDNLVDYSVVDVKAQSFRSIEDGRSKGPIIYSLEGDTPDETKWFRIDPSTGIVHLTRQLDYDDQSLPKQHQLKVTAREDNRESHVALTIRIDDVNDNSPMFTRPLYTAQVREDIPLNQTILKVTAIDKDSGDNSRITYSLDNQNFSINENGEISAKVRLDADQFNERHFVYRFNVTARDHGHTNQLESTAMVHIRTENTNDESAVFLPTSQYTAFVAEDAQGGTPVIQIQARDADRDEVTYSFLDKNERSTQTMNLFTIDQHTGLVKLRHGVSPVDLAETPNPINLTVIVQDDGSCCVYPSKTHTSYATLLIGIEDVNNNKPEFPDCARYSEIAKIQEGTYKSDPPTIVKVEATDDDSSANGDIVYSLYYTQSESRKAFVIDRHTGILTPSPHVVFDRETRPREDVTVKATDRGDRPLIGFCQFSVEVVDVNDNSPQFERPSYETSVSRFESIGTSVITVFAFDNDAAHNAEISYSLEVDSTAGEEHQNDIDFFELVNRRSGEITLIKSIPMKTQKFIFNVIADDNGLPDALQSTAQVVLNVLDKQQKAPKWQLSPDCKSVITVAENVEMNKVILRCRAVSSGDSKKKSDVIYKLTASAGGQGQSKAESKFRQFNKFENGNEWVEVAIMEGLDYEQVNNYTLTLTATDMTSHVASTKTFVVEVMDVNDVVPQFTVDLFTGTIDEEMTPNEYLERTQGKPIVTVKAIDTDSDGPQNEVHYRIVGEANGEETKHFRIDELTGEIFPNEKFDREKVDMYILTVEASDRSVSALPGANGPNKDNVKVQIVINDVNDNAPSFEESKYIGRVKESEGEGHDVITIKAHDLDKHSNLRYHLIGAGGGRIPFGVRTDSGTIFVKEPLDFESSDQYHLILIASDGRHNATTNVYIHIEDVNDNAPQFEQLKYATTVIEEDVDVPKVLFNVRATDADQDEKSSRIVYRLEGQGADEVFRIGKYSGTIELIRPLDRDPPTGVPSWNFVVQAIDDDGNGLVGYADVQVRVTVVNDDTVVFEFQVNVRDINDNSPIFPERLYGFIEENREPIHSEGVYFMDVQARDFDDPTTENANIEYGIVRNKLINGEPVFRIDQNTGKIFAMRSLDREISSEREFIIEVRANDRGVPSREGFANVTIKVTDMNDNAPFFEKTRYEGSVDETAPIGAAVMSFSAFDADEEAKDNVFTYQLAEESEYFYVTTDKDSKQSSVGVLRVKQLYAAFSREGDNDQILGRCIDHWTTRTPRNATVSHFESASPTDDTMQKRRCTWHSSIATTTHHTFTEPPSTVSEKTCHVAQSSDDTRRVTRMPATRQGRGYFPGLWVTLFMASLFVIHAAEAFTDLSLPFGLEPSVAKSRFSSLVGGVRARDIHVFVMKNISEDTPIGTVLETFKAHDPSNPMYNFSFRINRQSDPKRQFTIDQDGTLRVAHSLDREDIAVYNLIIEAYDNSNNIGRQMVAVYLQDVNDNGPEPYTVPRPCIFRENTPVNQLGTCEIRATDRDTAEFGPPFTMELSPNFKYSQYLNVVFNPNGDGGNGSMTITPLQEFDREAPVPGKILEIPLVLADRAGRRNEASVHVIIGDLNDNTMHDGHMTIHVNSYLGRLKQTVIGRVYVDDADDWDLGDKTFSWKDSRPGFELSDKGDITMAAEMAAGTYTMSANVHDNARDEDAVGHVTVIVSAVPQIAFDNQGSVQLLIAEETPLQLPDDFIRADSNGQSLMDIFKQEMAAYMGGDVTVDVFSVQVGIATLQTRDVPVLNVRFNARGSGYRDTAQLNGLIAAHRADLQRKLNVEIVGVGIDMCKFTQCDAGCQTLNSADYDGIVVSANSTVIVGVNATSRDDCTCPVWRAPPACQHSLCHNDGVCHNTNPGFFCECRNDGLKGSRCQGTTRSFGGNGFAWYKPMPACTSLNISFSFMTTQSDALLFYNGPLETQRNDTHIEYSDYIFIQLRGGRISLEVSMNGQSRSSLEVASTALNDGTWHDISVNQEGKRVELVVDNCRFLGAGADDSSCRAELYTPDDDERLNIVTPVQIGGLAPLSGQDYPQTIPRAGLNGCVRNLYVNGDQYDLATPAFEQNSEKGCRLWGATCDSNSVDSLNHCVHGDCFADVQGSGAMVAKCVCDPGWGGARCERKMEWIQFAQGAFIEYSPRIAFPEQVSDIELLFISGKVNGAPAELSFGTDSQQSYVSTNLESGQNGVTAAGKFDIGSGGKRARQELRVSEVLLKENASYWLQFTRNPTRASLSIDNAYTVSTQLDKGEPFSLQVNQITLGTQGQNKGFQFQGCIGTYRWSKQNLPLKRGGAMDENEESIVSISNMAGVQDGCDLRITCADLPTNYCGGSFACVDFWKGPFCTCNDGANAILGDDGQVVGCGETLAVSKLGISSPAIVLILVSLFLLALLVVMMVVYTKRSPGAFETVRPEEMNRDNLRPYAVEGGGEADNDQYSIAGLRKPVMPLDTGMGGGMGGVPPLYPPRGMGQQPKDDHELNSKIKDLESDQNAAPYDELRIYDDERDNISVVTLESIESAQ</sequence>
<evidence type="ECO:0000313" key="20">
    <source>
        <dbReference type="Proteomes" id="UP000008281"/>
    </source>
</evidence>
<dbReference type="FunFam" id="2.60.40.60:FF:000551">
    <property type="entry name" value="Cadherin-related hmr-1"/>
    <property type="match status" value="1"/>
</dbReference>
<dbReference type="Gene3D" id="2.60.40.60">
    <property type="entry name" value="Cadherins"/>
    <property type="match status" value="14"/>
</dbReference>
<dbReference type="FunFam" id="2.10.25.10:FF:000909">
    <property type="entry name" value="Notch receptor 2"/>
    <property type="match status" value="1"/>
</dbReference>
<dbReference type="GO" id="GO:0007156">
    <property type="term" value="P:homophilic cell adhesion via plasma membrane adhesion molecules"/>
    <property type="evidence" value="ECO:0007669"/>
    <property type="project" value="InterPro"/>
</dbReference>
<dbReference type="EMBL" id="DS268429">
    <property type="protein sequence ID" value="EFO95762.1"/>
    <property type="molecule type" value="Genomic_DNA"/>
</dbReference>